<sequence length="66" mass="8086">MWNKFPNTPPDIPETEDFGIDYEVKYKLPNGKIETTITEWLWEKKWNCIYPVIAWREYSPIIPFRH</sequence>
<dbReference type="RefSeq" id="WP_117718318.1">
    <property type="nucleotide sequence ID" value="NZ_QSTP01000001.1"/>
</dbReference>
<comment type="caution">
    <text evidence="1">The sequence shown here is derived from an EMBL/GenBank/DDBJ whole genome shotgun (WGS) entry which is preliminary data.</text>
</comment>
<dbReference type="Proteomes" id="UP000260758">
    <property type="component" value="Unassembled WGS sequence"/>
</dbReference>
<accession>A0A3E4YLZ6</accession>
<name>A0A3E4YLZ6_9FIRM</name>
<dbReference type="EMBL" id="QSTP01000001">
    <property type="protein sequence ID" value="RGM75562.1"/>
    <property type="molecule type" value="Genomic_DNA"/>
</dbReference>
<protein>
    <submittedName>
        <fullName evidence="1">Uncharacterized protein</fullName>
    </submittedName>
</protein>
<evidence type="ECO:0000313" key="2">
    <source>
        <dbReference type="Proteomes" id="UP000260758"/>
    </source>
</evidence>
<reference evidence="1 2" key="1">
    <citation type="submission" date="2018-08" db="EMBL/GenBank/DDBJ databases">
        <title>A genome reference for cultivated species of the human gut microbiota.</title>
        <authorList>
            <person name="Zou Y."/>
            <person name="Xue W."/>
            <person name="Luo G."/>
        </authorList>
    </citation>
    <scope>NUCLEOTIDE SEQUENCE [LARGE SCALE GENOMIC DNA]</scope>
    <source>
        <strain evidence="1 2">OM07-13</strain>
    </source>
</reference>
<proteinExistence type="predicted"/>
<evidence type="ECO:0000313" key="1">
    <source>
        <dbReference type="EMBL" id="RGM75562.1"/>
    </source>
</evidence>
<organism evidence="1 2">
    <name type="scientific">Agathobacter rectalis</name>
    <dbReference type="NCBI Taxonomy" id="39491"/>
    <lineage>
        <taxon>Bacteria</taxon>
        <taxon>Bacillati</taxon>
        <taxon>Bacillota</taxon>
        <taxon>Clostridia</taxon>
        <taxon>Lachnospirales</taxon>
        <taxon>Lachnospiraceae</taxon>
        <taxon>Agathobacter</taxon>
    </lineage>
</organism>
<dbReference type="AlphaFoldDB" id="A0A3E4YLZ6"/>
<gene>
    <name evidence="1" type="ORF">DXB99_03270</name>
</gene>